<sequence>MSEELLDDDTINAIQYIDLPRLRSSKVEKIERLMLGNLFFIALCIVWINWEAPYLSWLQLLVDCLESMSFTVMVPFIYVLRWRAISFKVDQEIKKNDLENMKMTGLKFFFVLNALLLCLFGGILVLDGIKEIVVLEVGEIIIGGVILMMGIISFYYLDLTQKQWEMLKKHLDTGGQTMNV</sequence>
<evidence type="ECO:0000256" key="1">
    <source>
        <dbReference type="SAM" id="Phobius"/>
    </source>
</evidence>
<keyword evidence="1" id="KW-0812">Transmembrane</keyword>
<feature type="transmembrane region" description="Helical" evidence="1">
    <location>
        <begin position="108"/>
        <end position="126"/>
    </location>
</feature>
<dbReference type="Proteomes" id="UP001060919">
    <property type="component" value="Chromosome"/>
</dbReference>
<dbReference type="KEGG" id="aup:AsAng_0044460"/>
<keyword evidence="3" id="KW-1185">Reference proteome</keyword>
<keyword evidence="1" id="KW-0472">Membrane</keyword>
<proteinExistence type="predicted"/>
<dbReference type="RefSeq" id="WP_264788960.1">
    <property type="nucleotide sequence ID" value="NZ_AP026867.1"/>
</dbReference>
<evidence type="ECO:0008006" key="4">
    <source>
        <dbReference type="Google" id="ProtNLM"/>
    </source>
</evidence>
<gene>
    <name evidence="2" type="ORF">AsAng_0044460</name>
</gene>
<dbReference type="AlphaFoldDB" id="A0A916DVL7"/>
<keyword evidence="1" id="KW-1133">Transmembrane helix</keyword>
<evidence type="ECO:0000313" key="3">
    <source>
        <dbReference type="Proteomes" id="UP001060919"/>
    </source>
</evidence>
<reference evidence="2" key="1">
    <citation type="submission" date="2022-09" db="EMBL/GenBank/DDBJ databases">
        <title>Aureispira anguillicida sp. nov., isolated from Leptocephalus of Japanese eel Anguilla japonica.</title>
        <authorList>
            <person name="Yuasa K."/>
            <person name="Mekata T."/>
            <person name="Ikunari K."/>
        </authorList>
    </citation>
    <scope>NUCLEOTIDE SEQUENCE</scope>
    <source>
        <strain evidence="2">EL160426</strain>
    </source>
</reference>
<dbReference type="EMBL" id="AP026867">
    <property type="protein sequence ID" value="BDS13705.1"/>
    <property type="molecule type" value="Genomic_DNA"/>
</dbReference>
<organism evidence="2 3">
    <name type="scientific">Aureispira anguillae</name>
    <dbReference type="NCBI Taxonomy" id="2864201"/>
    <lineage>
        <taxon>Bacteria</taxon>
        <taxon>Pseudomonadati</taxon>
        <taxon>Bacteroidota</taxon>
        <taxon>Saprospiria</taxon>
        <taxon>Saprospirales</taxon>
        <taxon>Saprospiraceae</taxon>
        <taxon>Aureispira</taxon>
    </lineage>
</organism>
<accession>A0A916DVL7</accession>
<feature type="transmembrane region" description="Helical" evidence="1">
    <location>
        <begin position="56"/>
        <end position="80"/>
    </location>
</feature>
<evidence type="ECO:0000313" key="2">
    <source>
        <dbReference type="EMBL" id="BDS13705.1"/>
    </source>
</evidence>
<name>A0A916DVL7_9BACT</name>
<protein>
    <recommendedName>
        <fullName evidence="4">Transmembrane protein</fullName>
    </recommendedName>
</protein>
<feature type="transmembrane region" description="Helical" evidence="1">
    <location>
        <begin position="132"/>
        <end position="157"/>
    </location>
</feature>
<feature type="transmembrane region" description="Helical" evidence="1">
    <location>
        <begin position="33"/>
        <end position="50"/>
    </location>
</feature>